<feature type="domain" description="Yip1" evidence="6">
    <location>
        <begin position="8"/>
        <end position="208"/>
    </location>
</feature>
<feature type="transmembrane region" description="Helical" evidence="5">
    <location>
        <begin position="26"/>
        <end position="43"/>
    </location>
</feature>
<evidence type="ECO:0000256" key="3">
    <source>
        <dbReference type="ARBA" id="ARBA00022989"/>
    </source>
</evidence>
<dbReference type="GO" id="GO:0016020">
    <property type="term" value="C:membrane"/>
    <property type="evidence" value="ECO:0007669"/>
    <property type="project" value="UniProtKB-SubCell"/>
</dbReference>
<evidence type="ECO:0000313" key="8">
    <source>
        <dbReference type="Proteomes" id="UP000277582"/>
    </source>
</evidence>
<keyword evidence="8" id="KW-1185">Reference proteome</keyword>
<evidence type="ECO:0000256" key="2">
    <source>
        <dbReference type="ARBA" id="ARBA00022692"/>
    </source>
</evidence>
<keyword evidence="4 5" id="KW-0472">Membrane</keyword>
<evidence type="ECO:0000256" key="5">
    <source>
        <dbReference type="SAM" id="Phobius"/>
    </source>
</evidence>
<feature type="transmembrane region" description="Helical" evidence="5">
    <location>
        <begin position="63"/>
        <end position="88"/>
    </location>
</feature>
<dbReference type="Proteomes" id="UP000277582">
    <property type="component" value="Unassembled WGS sequence"/>
</dbReference>
<dbReference type="AlphaFoldDB" id="A0A3R9QJ24"/>
<evidence type="ECO:0000259" key="6">
    <source>
        <dbReference type="Pfam" id="PF04893"/>
    </source>
</evidence>
<reference evidence="7 8" key="1">
    <citation type="submission" date="2018-10" db="EMBL/GenBank/DDBJ databases">
        <title>Co-occurring genomic capacity for anaerobic methane metabolism and dissimilatory sulfite reduction discovered in the Korarchaeota.</title>
        <authorList>
            <person name="Mckay L.J."/>
            <person name="Dlakic M."/>
            <person name="Fields M.W."/>
            <person name="Delmont T.O."/>
            <person name="Eren A.M."/>
            <person name="Jay Z.J."/>
            <person name="Klingelsmith K.B."/>
            <person name="Rusch D.B."/>
            <person name="Inskeep W.P."/>
        </authorList>
    </citation>
    <scope>NUCLEOTIDE SEQUENCE [LARGE SCALE GENOMIC DNA]</scope>
    <source>
        <strain evidence="7 8">MDKW</strain>
    </source>
</reference>
<dbReference type="Pfam" id="PF04893">
    <property type="entry name" value="Yip1"/>
    <property type="match status" value="1"/>
</dbReference>
<keyword evidence="3 5" id="KW-1133">Transmembrane helix</keyword>
<comment type="caution">
    <text evidence="7">The sequence shown here is derived from an EMBL/GenBank/DDBJ whole genome shotgun (WGS) entry which is preliminary data.</text>
</comment>
<evidence type="ECO:0000256" key="4">
    <source>
        <dbReference type="ARBA" id="ARBA00023136"/>
    </source>
</evidence>
<organism evidence="7 8">
    <name type="scientific">Candidatus Methanodesulfokora washburnensis</name>
    <dbReference type="NCBI Taxonomy" id="2478471"/>
    <lineage>
        <taxon>Archaea</taxon>
        <taxon>Thermoproteota</taxon>
        <taxon>Candidatus Korarchaeia</taxon>
        <taxon>Candidatus Korarchaeia incertae sedis</taxon>
        <taxon>Candidatus Methanodesulfokora</taxon>
    </lineage>
</organism>
<gene>
    <name evidence="7" type="ORF">D6D85_01930</name>
</gene>
<comment type="subcellular location">
    <subcellularLocation>
        <location evidence="1">Membrane</location>
        <topology evidence="1">Multi-pass membrane protein</topology>
    </subcellularLocation>
</comment>
<name>A0A3R9QJ24_9CREN</name>
<feature type="transmembrane region" description="Helical" evidence="5">
    <location>
        <begin position="157"/>
        <end position="179"/>
    </location>
</feature>
<dbReference type="RefSeq" id="WP_125670380.1">
    <property type="nucleotide sequence ID" value="NZ_RCOS01000027.1"/>
</dbReference>
<feature type="transmembrane region" description="Helical" evidence="5">
    <location>
        <begin position="191"/>
        <end position="216"/>
    </location>
</feature>
<evidence type="ECO:0000313" key="7">
    <source>
        <dbReference type="EMBL" id="RSN77766.1"/>
    </source>
</evidence>
<dbReference type="EMBL" id="RCOS01000027">
    <property type="protein sequence ID" value="RSN77766.1"/>
    <property type="molecule type" value="Genomic_DNA"/>
</dbReference>
<accession>A0A3R9QJ24</accession>
<proteinExistence type="predicted"/>
<dbReference type="InterPro" id="IPR006977">
    <property type="entry name" value="Yip1_dom"/>
</dbReference>
<sequence length="229" mass="25415">MLEDIKKAIISPSTLFREMLFDEKRISGLRSVVIVTITTYITAEVIRTRISWIIPSESLAWNLWFASLLLSIFPLVFWILDSLLVFLLACRSKSEELPRILSGIGLSMTPVPLGEILSVPFILASPGKAVEIPAGSTVEDLPRIISPVFEFIESPTFLIGIIIIIASLLWCIYLTNLFIKISLGKDKPWLYSVTAGFTSLITIAVVASVIATYSYAALERALLQLLRRG</sequence>
<protein>
    <recommendedName>
        <fullName evidence="6">Yip1 domain-containing protein</fullName>
    </recommendedName>
</protein>
<keyword evidence="2 5" id="KW-0812">Transmembrane</keyword>
<evidence type="ECO:0000256" key="1">
    <source>
        <dbReference type="ARBA" id="ARBA00004141"/>
    </source>
</evidence>